<dbReference type="EMBL" id="AP027272">
    <property type="protein sequence ID" value="BDX04619.1"/>
    <property type="molecule type" value="Genomic_DNA"/>
</dbReference>
<keyword evidence="3" id="KW-1185">Reference proteome</keyword>
<dbReference type="AlphaFoldDB" id="A0AA48HMK8"/>
<feature type="coiled-coil region" evidence="1">
    <location>
        <begin position="37"/>
        <end position="64"/>
    </location>
</feature>
<sequence length="336" mass="38801">MDRYLDKIRTQYWLSVIYHSLAQAEIPSIERQIVTLENRVANKVKGAKKELRDATNKKARFFENKMKPKEFLEKLASYGSRMPQGDELSQKVWKDYKSGKRSVKIETVSQLEGLAPGSKSAFQDGPFKLFKMMEANSLRNAMQVISESVILELEDSRCKWEQDRNMSSKVRRLCAELDKPKYLQRPDIQIKIVHDILSFSSADILKETDLILIGKLMESPDQAPSYKMNYDEHFKSLSKKLFAVDITSSDYFSEFQLAVFYLGLAFIRSKYLGTSVMLSTVFLNPKYFNVIEAYGNISTKLWSILSRLNSHIADEIKVAKRYHNEIQEKLIAVLDS</sequence>
<accession>A0AA48HMK8</accession>
<evidence type="ECO:0000313" key="3">
    <source>
        <dbReference type="Proteomes" id="UP001333710"/>
    </source>
</evidence>
<reference evidence="2" key="1">
    <citation type="submission" date="2023-01" db="EMBL/GenBank/DDBJ databases">
        <title>Complete genome sequence of Planctobacterium marinum strain Dej080120_11.</title>
        <authorList>
            <person name="Ueki S."/>
            <person name="Maruyama F."/>
        </authorList>
    </citation>
    <scope>NUCLEOTIDE SEQUENCE</scope>
    <source>
        <strain evidence="2">Dej080120_11</strain>
    </source>
</reference>
<dbReference type="KEGG" id="pmaw:MACH26_01400"/>
<gene>
    <name evidence="2" type="ORF">MACH26_01400</name>
</gene>
<organism evidence="2 3">
    <name type="scientific">Planctobacterium marinum</name>
    <dbReference type="NCBI Taxonomy" id="1631968"/>
    <lineage>
        <taxon>Bacteria</taxon>
        <taxon>Pseudomonadati</taxon>
        <taxon>Pseudomonadota</taxon>
        <taxon>Gammaproteobacteria</taxon>
        <taxon>Alteromonadales</taxon>
        <taxon>Alteromonadaceae</taxon>
        <taxon>Planctobacterium</taxon>
    </lineage>
</organism>
<proteinExistence type="predicted"/>
<name>A0AA48HMK8_9ALTE</name>
<evidence type="ECO:0000313" key="2">
    <source>
        <dbReference type="EMBL" id="BDX04619.1"/>
    </source>
</evidence>
<evidence type="ECO:0000256" key="1">
    <source>
        <dbReference type="SAM" id="Coils"/>
    </source>
</evidence>
<dbReference type="Proteomes" id="UP001333710">
    <property type="component" value="Chromosome"/>
</dbReference>
<keyword evidence="1" id="KW-0175">Coiled coil</keyword>
<protein>
    <submittedName>
        <fullName evidence="2">Uncharacterized protein</fullName>
    </submittedName>
</protein>